<sequence>MEKLEYICDKLGDGKRAFISFDSKENFYLTGFSSTFSIVLVKGNGRALLITDGRYIERAKKEVKNFKVVEWKGWEEFNSLLKREVEEGVVDPSRVKISILRKLEIPVLEEEGFLRELRSVKTLEEISLITRAVQIAELSLKSVLHLLKPGITELEFRRELISAFFKFGGEGEAFPTIVASGEGSTVPHWETGRKEIKDGDIVIIDFGTVYKGYVSDITRTFLIGNVPKELREIYETVKEAQEVGIRELKSGVSCKDVDLKVRKFLNEKGLGEYFVHSLGHGIGVEVHEFPILSRKSNEVLKEGNVVTVEPGVYIPGLGGVRIEDDCLVTEEGAFVISDLEK</sequence>
<evidence type="ECO:0000256" key="3">
    <source>
        <dbReference type="ARBA" id="ARBA00022801"/>
    </source>
</evidence>
<dbReference type="InterPro" id="IPR001131">
    <property type="entry name" value="Peptidase_M24B_aminopep-P_CS"/>
</dbReference>
<dbReference type="EMBL" id="FXTM01000028">
    <property type="protein sequence ID" value="SMO76537.1"/>
    <property type="molecule type" value="Genomic_DNA"/>
</dbReference>
<feature type="domain" description="Creatinase N-terminal" evidence="6">
    <location>
        <begin position="16"/>
        <end position="103"/>
    </location>
</feature>
<dbReference type="PROSITE" id="PS00491">
    <property type="entry name" value="PROLINE_PEPTIDASE"/>
    <property type="match status" value="1"/>
</dbReference>
<dbReference type="CDD" id="cd01092">
    <property type="entry name" value="APP-like"/>
    <property type="match status" value="1"/>
</dbReference>
<keyword evidence="2" id="KW-0479">Metal-binding</keyword>
<dbReference type="Gene3D" id="3.40.350.10">
    <property type="entry name" value="Creatinase/prolidase N-terminal domain"/>
    <property type="match status" value="1"/>
</dbReference>
<keyword evidence="8" id="KW-1185">Reference proteome</keyword>
<protein>
    <submittedName>
        <fullName evidence="7">Xaa-Pro aminopeptidase</fullName>
    </submittedName>
</protein>
<dbReference type="InterPro" id="IPR050659">
    <property type="entry name" value="Peptidase_M24B"/>
</dbReference>
<keyword evidence="4" id="KW-0482">Metalloprotease</keyword>
<dbReference type="SUPFAM" id="SSF53092">
    <property type="entry name" value="Creatinase/prolidase N-terminal domain"/>
    <property type="match status" value="1"/>
</dbReference>
<evidence type="ECO:0000256" key="1">
    <source>
        <dbReference type="ARBA" id="ARBA00022670"/>
    </source>
</evidence>
<dbReference type="PRINTS" id="PR00599">
    <property type="entry name" value="MAPEPTIDASE"/>
</dbReference>
<dbReference type="Pfam" id="PF00557">
    <property type="entry name" value="Peptidase_M24"/>
    <property type="match status" value="1"/>
</dbReference>
<dbReference type="SUPFAM" id="SSF55920">
    <property type="entry name" value="Creatinase/aminopeptidase"/>
    <property type="match status" value="1"/>
</dbReference>
<accession>A0A521DXU0</accession>
<dbReference type="Proteomes" id="UP000317315">
    <property type="component" value="Unassembled WGS sequence"/>
</dbReference>
<feature type="domain" description="Peptidase M24" evidence="5">
    <location>
        <begin position="128"/>
        <end position="330"/>
    </location>
</feature>
<keyword evidence="1" id="KW-0645">Protease</keyword>
<evidence type="ECO:0000259" key="6">
    <source>
        <dbReference type="Pfam" id="PF01321"/>
    </source>
</evidence>
<dbReference type="InterPro" id="IPR029149">
    <property type="entry name" value="Creatin/AminoP/Spt16_N"/>
</dbReference>
<keyword evidence="3" id="KW-0378">Hydrolase</keyword>
<evidence type="ECO:0000259" key="5">
    <source>
        <dbReference type="Pfam" id="PF00557"/>
    </source>
</evidence>
<dbReference type="GO" id="GO:0006508">
    <property type="term" value="P:proteolysis"/>
    <property type="evidence" value="ECO:0007669"/>
    <property type="project" value="UniProtKB-KW"/>
</dbReference>
<dbReference type="GO" id="GO:0046872">
    <property type="term" value="F:metal ion binding"/>
    <property type="evidence" value="ECO:0007669"/>
    <property type="project" value="UniProtKB-KW"/>
</dbReference>
<dbReference type="InterPro" id="IPR036005">
    <property type="entry name" value="Creatinase/aminopeptidase-like"/>
</dbReference>
<evidence type="ECO:0000256" key="2">
    <source>
        <dbReference type="ARBA" id="ARBA00022723"/>
    </source>
</evidence>
<evidence type="ECO:0000313" key="8">
    <source>
        <dbReference type="Proteomes" id="UP000317315"/>
    </source>
</evidence>
<organism evidence="7 8">
    <name type="scientific">Balnearium lithotrophicum</name>
    <dbReference type="NCBI Taxonomy" id="223788"/>
    <lineage>
        <taxon>Bacteria</taxon>
        <taxon>Pseudomonadati</taxon>
        <taxon>Aquificota</taxon>
        <taxon>Aquificia</taxon>
        <taxon>Desulfurobacteriales</taxon>
        <taxon>Desulfurobacteriaceae</taxon>
        <taxon>Balnearium</taxon>
    </lineage>
</organism>
<dbReference type="InterPro" id="IPR000994">
    <property type="entry name" value="Pept_M24"/>
</dbReference>
<keyword evidence="7" id="KW-0031">Aminopeptidase</keyword>
<dbReference type="GO" id="GO:0004177">
    <property type="term" value="F:aminopeptidase activity"/>
    <property type="evidence" value="ECO:0007669"/>
    <property type="project" value="UniProtKB-KW"/>
</dbReference>
<dbReference type="Gene3D" id="3.90.230.10">
    <property type="entry name" value="Creatinase/methionine aminopeptidase superfamily"/>
    <property type="match status" value="1"/>
</dbReference>
<reference evidence="7 8" key="1">
    <citation type="submission" date="2017-05" db="EMBL/GenBank/DDBJ databases">
        <authorList>
            <person name="Varghese N."/>
            <person name="Submissions S."/>
        </authorList>
    </citation>
    <scope>NUCLEOTIDE SEQUENCE [LARGE SCALE GENOMIC DNA]</scope>
    <source>
        <strain evidence="7 8">DSM 16304</strain>
    </source>
</reference>
<dbReference type="Pfam" id="PF01321">
    <property type="entry name" value="Creatinase_N"/>
    <property type="match status" value="1"/>
</dbReference>
<dbReference type="InterPro" id="IPR001714">
    <property type="entry name" value="Pept_M24_MAP"/>
</dbReference>
<gene>
    <name evidence="7" type="ORF">SAMN06269117_1287</name>
</gene>
<dbReference type="GO" id="GO:0008235">
    <property type="term" value="F:metalloexopeptidase activity"/>
    <property type="evidence" value="ECO:0007669"/>
    <property type="project" value="UniProtKB-ARBA"/>
</dbReference>
<dbReference type="PANTHER" id="PTHR46112:SF3">
    <property type="entry name" value="AMINOPEPTIDASE YPDF"/>
    <property type="match status" value="1"/>
</dbReference>
<dbReference type="RefSeq" id="WP_142936158.1">
    <property type="nucleotide sequence ID" value="NZ_FXTM01000028.1"/>
</dbReference>
<dbReference type="AlphaFoldDB" id="A0A521DXU0"/>
<name>A0A521DXU0_9BACT</name>
<dbReference type="InterPro" id="IPR000587">
    <property type="entry name" value="Creatinase_N"/>
</dbReference>
<dbReference type="OrthoDB" id="9806388at2"/>
<evidence type="ECO:0000313" key="7">
    <source>
        <dbReference type="EMBL" id="SMO76537.1"/>
    </source>
</evidence>
<dbReference type="PANTHER" id="PTHR46112">
    <property type="entry name" value="AMINOPEPTIDASE"/>
    <property type="match status" value="1"/>
</dbReference>
<evidence type="ECO:0000256" key="4">
    <source>
        <dbReference type="ARBA" id="ARBA00023049"/>
    </source>
</evidence>
<proteinExistence type="predicted"/>